<evidence type="ECO:0000256" key="4">
    <source>
        <dbReference type="PIRSR" id="PIRSR006806-1"/>
    </source>
</evidence>
<proteinExistence type="inferred from homology"/>
<keyword evidence="6" id="KW-0436">Ligase</keyword>
<comment type="caution">
    <text evidence="6">The sequence shown here is derived from an EMBL/GenBank/DDBJ whole genome shotgun (WGS) entry which is preliminary data.</text>
</comment>
<dbReference type="PIRSF" id="PIRSF006806">
    <property type="entry name" value="FTHF_cligase"/>
    <property type="match status" value="1"/>
</dbReference>
<dbReference type="AlphaFoldDB" id="A0AAW9RRJ3"/>
<dbReference type="Gene3D" id="3.40.50.10420">
    <property type="entry name" value="NagB/RpiA/CoA transferase-like"/>
    <property type="match status" value="1"/>
</dbReference>
<dbReference type="GO" id="GO:0030272">
    <property type="term" value="F:5-formyltetrahydrofolate cyclo-ligase activity"/>
    <property type="evidence" value="ECO:0007669"/>
    <property type="project" value="UniProtKB-EC"/>
</dbReference>
<dbReference type="PANTHER" id="PTHR23407">
    <property type="entry name" value="ATPASE INHIBITOR/5-FORMYLTETRAHYDROFOLATE CYCLO-LIGASE"/>
    <property type="match status" value="1"/>
</dbReference>
<comment type="cofactor">
    <cofactor evidence="5">
        <name>Mg(2+)</name>
        <dbReference type="ChEBI" id="CHEBI:18420"/>
    </cofactor>
</comment>
<protein>
    <recommendedName>
        <fullName evidence="5">5-formyltetrahydrofolate cyclo-ligase</fullName>
        <ecNumber evidence="5">6.3.3.2</ecNumber>
    </recommendedName>
</protein>
<dbReference type="InterPro" id="IPR002698">
    <property type="entry name" value="FTHF_cligase"/>
</dbReference>
<dbReference type="PANTHER" id="PTHR23407:SF1">
    <property type="entry name" value="5-FORMYLTETRAHYDROFOLATE CYCLO-LIGASE"/>
    <property type="match status" value="1"/>
</dbReference>
<keyword evidence="7" id="KW-1185">Reference proteome</keyword>
<evidence type="ECO:0000256" key="2">
    <source>
        <dbReference type="ARBA" id="ARBA00022741"/>
    </source>
</evidence>
<dbReference type="GO" id="GO:0005524">
    <property type="term" value="F:ATP binding"/>
    <property type="evidence" value="ECO:0007669"/>
    <property type="project" value="UniProtKB-KW"/>
</dbReference>
<evidence type="ECO:0000256" key="1">
    <source>
        <dbReference type="ARBA" id="ARBA00010638"/>
    </source>
</evidence>
<keyword evidence="3 4" id="KW-0067">ATP-binding</keyword>
<dbReference type="NCBIfam" id="TIGR02727">
    <property type="entry name" value="MTHFS_bact"/>
    <property type="match status" value="1"/>
</dbReference>
<dbReference type="EC" id="6.3.3.2" evidence="5"/>
<comment type="catalytic activity">
    <reaction evidence="5">
        <text>(6S)-5-formyl-5,6,7,8-tetrahydrofolate + ATP = (6R)-5,10-methenyltetrahydrofolate + ADP + phosphate</text>
        <dbReference type="Rhea" id="RHEA:10488"/>
        <dbReference type="ChEBI" id="CHEBI:30616"/>
        <dbReference type="ChEBI" id="CHEBI:43474"/>
        <dbReference type="ChEBI" id="CHEBI:57455"/>
        <dbReference type="ChEBI" id="CHEBI:57457"/>
        <dbReference type="ChEBI" id="CHEBI:456216"/>
        <dbReference type="EC" id="6.3.3.2"/>
    </reaction>
</comment>
<dbReference type="GO" id="GO:0046872">
    <property type="term" value="F:metal ion binding"/>
    <property type="evidence" value="ECO:0007669"/>
    <property type="project" value="UniProtKB-KW"/>
</dbReference>
<dbReference type="Pfam" id="PF01812">
    <property type="entry name" value="5-FTHF_cyc-lig"/>
    <property type="match status" value="1"/>
</dbReference>
<sequence>MPDGSPSETDIARWRKAERDRLIAERLAIDPDTRLAHAGRIAASLEASIGPVSGRIVSVYWPFRGEPDLRGFMERVTGNGGTCALPVVVERARPVVFRAWKPGDRLERGVWNIPVPADGAEVVPDVVVAPVVGFDPHCYRLGYGGGYYDRTLAALTRRPAVFGVGYAAAAIATIHPQPHDIPMDAIVTETGVIAPKRSA</sequence>
<comment type="similarity">
    <text evidence="1 5">Belongs to the 5-formyltetrahydrofolate cyclo-ligase family.</text>
</comment>
<dbReference type="Proteomes" id="UP001378188">
    <property type="component" value="Unassembled WGS sequence"/>
</dbReference>
<evidence type="ECO:0000313" key="6">
    <source>
        <dbReference type="EMBL" id="MEJ8574982.1"/>
    </source>
</evidence>
<organism evidence="6 7">
    <name type="scientific">Microbaculum marinum</name>
    <dbReference type="NCBI Taxonomy" id="1764581"/>
    <lineage>
        <taxon>Bacteria</taxon>
        <taxon>Pseudomonadati</taxon>
        <taxon>Pseudomonadota</taxon>
        <taxon>Alphaproteobacteria</taxon>
        <taxon>Hyphomicrobiales</taxon>
        <taxon>Tepidamorphaceae</taxon>
        <taxon>Microbaculum</taxon>
    </lineage>
</organism>
<keyword evidence="2 4" id="KW-0547">Nucleotide-binding</keyword>
<gene>
    <name evidence="6" type="ORF">V3328_26140</name>
</gene>
<evidence type="ECO:0000256" key="5">
    <source>
        <dbReference type="RuleBase" id="RU361279"/>
    </source>
</evidence>
<dbReference type="GO" id="GO:0035999">
    <property type="term" value="P:tetrahydrofolate interconversion"/>
    <property type="evidence" value="ECO:0007669"/>
    <property type="project" value="TreeGrafter"/>
</dbReference>
<accession>A0AAW9RRJ3</accession>
<dbReference type="RefSeq" id="WP_340332677.1">
    <property type="nucleotide sequence ID" value="NZ_JAZHOF010000015.1"/>
</dbReference>
<dbReference type="InterPro" id="IPR037171">
    <property type="entry name" value="NagB/RpiA_transferase-like"/>
</dbReference>
<dbReference type="InterPro" id="IPR024185">
    <property type="entry name" value="FTHF_cligase-like_sf"/>
</dbReference>
<feature type="binding site" evidence="4">
    <location>
        <begin position="140"/>
        <end position="148"/>
    </location>
    <ligand>
        <name>ATP</name>
        <dbReference type="ChEBI" id="CHEBI:30616"/>
    </ligand>
</feature>
<dbReference type="GO" id="GO:0009396">
    <property type="term" value="P:folic acid-containing compound biosynthetic process"/>
    <property type="evidence" value="ECO:0007669"/>
    <property type="project" value="TreeGrafter"/>
</dbReference>
<keyword evidence="5" id="KW-0479">Metal-binding</keyword>
<feature type="binding site" evidence="4">
    <location>
        <position position="66"/>
    </location>
    <ligand>
        <name>substrate</name>
    </ligand>
</feature>
<reference evidence="6 7" key="1">
    <citation type="submission" date="2024-02" db="EMBL/GenBank/DDBJ databases">
        <title>Genome analysis and characterization of Microbaculum marinisediminis sp. nov., isolated from marine sediment.</title>
        <authorList>
            <person name="Du Z.-J."/>
            <person name="Ye Y.-Q."/>
            <person name="Zhang Z.-R."/>
            <person name="Yuan S.-M."/>
            <person name="Zhang X.-Y."/>
        </authorList>
    </citation>
    <scope>NUCLEOTIDE SEQUENCE [LARGE SCALE GENOMIC DNA]</scope>
    <source>
        <strain evidence="6 7">SDUM1044001</strain>
    </source>
</reference>
<name>A0AAW9RRJ3_9HYPH</name>
<keyword evidence="5" id="KW-0460">Magnesium</keyword>
<dbReference type="EMBL" id="JAZHOF010000015">
    <property type="protein sequence ID" value="MEJ8574982.1"/>
    <property type="molecule type" value="Genomic_DNA"/>
</dbReference>
<evidence type="ECO:0000313" key="7">
    <source>
        <dbReference type="Proteomes" id="UP001378188"/>
    </source>
</evidence>
<evidence type="ECO:0000256" key="3">
    <source>
        <dbReference type="ARBA" id="ARBA00022840"/>
    </source>
</evidence>
<dbReference type="SUPFAM" id="SSF100950">
    <property type="entry name" value="NagB/RpiA/CoA transferase-like"/>
    <property type="match status" value="1"/>
</dbReference>